<dbReference type="InterPro" id="IPR025406">
    <property type="entry name" value="DUF4132"/>
</dbReference>
<evidence type="ECO:0000313" key="3">
    <source>
        <dbReference type="Proteomes" id="UP001501231"/>
    </source>
</evidence>
<feature type="domain" description="DUF4132" evidence="1">
    <location>
        <begin position="605"/>
        <end position="786"/>
    </location>
</feature>
<sequence length="868" mass="95784">MSGRLPDESTLLIPEAWREEMHPRRGGLPPVPEAVLDPSAREGVRERLEAALPAIEKALGSRQGWAQRFVEAARAYLRGDADPLGAAVVAKLEVCVRKELSHQPWIDAWIAEHGLAFAACACAEADQVLVRDAPNGQSYVIRDGDLEYGDAYWAVGSAGRRMRALLAVADESDYAEAVERLAEFRRNSTQKAVVSYLVPTRQDWVDECLAECDLSLHVRRLLWCSITSTEQAKRLGYLGVYEPYQPEFDFLPGMLATVVEGVGPAIASRVARALDEESDVRIRKSFLDVLSALPTEGAFRMVADRLDRGDVRPALVAMMERFPRRALRMLASRADGDSKRLVLSLLDEHLRAWPELDAEELPAHVRSTLEEMRGRKVEEAAAGDLPKALVSGRSEPPPVWAAPAMLPQLLLRGRARAVPAEATWRLFAALAKTGPRRAPAANFRTALEACDPGSLAAFGWALFDRWRSSGEVAAKGWPLSQLRWTGDDETARRIGAMVRSATWSDGTKLPLNALDVLAAMGSEVAMMQLHAVAEKAKAKSIKKKARRLLDQVAQERGLTPDQLADRLVPDFGLDAEGSMTLDYGPRRFTVGFDEQLRPTVIDEQGKARKSLPKPGVKDDAELAPAAHQRFGGLKKDVRALAGDQIRRMERAMTERRRWEPADFRELLVGHPLLWHIVRRLVWVHEDGVKRTAFRVAEDRTLADVNDDVLTLPEAGLVGIAHPVHLGEDLAGWAETFADYEIMQPFSQLGRPVLAFTAQERAEAELARFKGLDSSLGKVLGLERRGWVRAAAEDGGVQYALNRELPEGRTVVVEISPGIYVWGPGQSEEHQKLTAVRISGSSHARFGDLDAVTASELLLILNELVEPAE</sequence>
<name>A0ABP5W1I8_9ACTN</name>
<reference evidence="3" key="1">
    <citation type="journal article" date="2019" name="Int. J. Syst. Evol. Microbiol.">
        <title>The Global Catalogue of Microorganisms (GCM) 10K type strain sequencing project: providing services to taxonomists for standard genome sequencing and annotation.</title>
        <authorList>
            <consortium name="The Broad Institute Genomics Platform"/>
            <consortium name="The Broad Institute Genome Sequencing Center for Infectious Disease"/>
            <person name="Wu L."/>
            <person name="Ma J."/>
        </authorList>
    </citation>
    <scope>NUCLEOTIDE SEQUENCE [LARGE SCALE GENOMIC DNA]</scope>
    <source>
        <strain evidence="3">JCM 3325</strain>
    </source>
</reference>
<dbReference type="Pfam" id="PF13569">
    <property type="entry name" value="DUF4132"/>
    <property type="match status" value="1"/>
</dbReference>
<dbReference type="EMBL" id="BAAARW010000011">
    <property type="protein sequence ID" value="GAA2417411.1"/>
    <property type="molecule type" value="Genomic_DNA"/>
</dbReference>
<dbReference type="RefSeq" id="WP_344589542.1">
    <property type="nucleotide sequence ID" value="NZ_BAAARW010000011.1"/>
</dbReference>
<gene>
    <name evidence="2" type="ORF">GCM10010191_30030</name>
</gene>
<protein>
    <recommendedName>
        <fullName evidence="1">DUF4132 domain-containing protein</fullName>
    </recommendedName>
</protein>
<dbReference type="Proteomes" id="UP001501231">
    <property type="component" value="Unassembled WGS sequence"/>
</dbReference>
<evidence type="ECO:0000313" key="2">
    <source>
        <dbReference type="EMBL" id="GAA2417411.1"/>
    </source>
</evidence>
<comment type="caution">
    <text evidence="2">The sequence shown here is derived from an EMBL/GenBank/DDBJ whole genome shotgun (WGS) entry which is preliminary data.</text>
</comment>
<proteinExistence type="predicted"/>
<keyword evidence="3" id="KW-1185">Reference proteome</keyword>
<evidence type="ECO:0000259" key="1">
    <source>
        <dbReference type="Pfam" id="PF13569"/>
    </source>
</evidence>
<organism evidence="2 3">
    <name type="scientific">Actinomadura vinacea</name>
    <dbReference type="NCBI Taxonomy" id="115336"/>
    <lineage>
        <taxon>Bacteria</taxon>
        <taxon>Bacillati</taxon>
        <taxon>Actinomycetota</taxon>
        <taxon>Actinomycetes</taxon>
        <taxon>Streptosporangiales</taxon>
        <taxon>Thermomonosporaceae</taxon>
        <taxon>Actinomadura</taxon>
    </lineage>
</organism>
<accession>A0ABP5W1I8</accession>